<evidence type="ECO:0000259" key="1">
    <source>
        <dbReference type="Pfam" id="PF09537"/>
    </source>
</evidence>
<dbReference type="InterPro" id="IPR011971">
    <property type="entry name" value="CHP02284"/>
</dbReference>
<dbReference type="EMBL" id="VORX01000003">
    <property type="protein sequence ID" value="TXE08576.1"/>
    <property type="molecule type" value="Genomic_DNA"/>
</dbReference>
<proteinExistence type="predicted"/>
<protein>
    <submittedName>
        <fullName evidence="2">PA2169 family four-helix-bundle protein</fullName>
    </submittedName>
</protein>
<dbReference type="AlphaFoldDB" id="A0A5C7AIJ5"/>
<comment type="caution">
    <text evidence="2">The sequence shown here is derived from an EMBL/GenBank/DDBJ whole genome shotgun (WGS) entry which is preliminary data.</text>
</comment>
<sequence>MKTSLEEAREQSHKDTVNVLQNIIEKNYDAEKGYKKAMQDAKTPALKNFLKEQAVQRSHFATAIDQELRQMGEKPKDSGSVTGTLHRAWIDIKSSVAGNDDEAVLEEVIRGEKASVDEYEDVMKNNTLAPNVNTLLQSQLRDIQGTLNRVKTLEDIQG</sequence>
<evidence type="ECO:0000313" key="2">
    <source>
        <dbReference type="EMBL" id="TXE08576.1"/>
    </source>
</evidence>
<dbReference type="OrthoDB" id="282393at2"/>
<accession>A0A5C7AIJ5</accession>
<dbReference type="InterPro" id="IPR016920">
    <property type="entry name" value="UCP029477"/>
</dbReference>
<gene>
    <name evidence="2" type="ORF">ES711_08725</name>
</gene>
<evidence type="ECO:0000313" key="3">
    <source>
        <dbReference type="Proteomes" id="UP000321734"/>
    </source>
</evidence>
<dbReference type="PIRSF" id="PIRSF029477">
    <property type="entry name" value="UCP029477"/>
    <property type="match status" value="1"/>
</dbReference>
<keyword evidence="3" id="KW-1185">Reference proteome</keyword>
<name>A0A5C7AIJ5_9FLAO</name>
<dbReference type="InterPro" id="IPR012347">
    <property type="entry name" value="Ferritin-like"/>
</dbReference>
<organism evidence="2 3">
    <name type="scientific">Gelidibacter salicanalis</name>
    <dbReference type="NCBI Taxonomy" id="291193"/>
    <lineage>
        <taxon>Bacteria</taxon>
        <taxon>Pseudomonadati</taxon>
        <taxon>Bacteroidota</taxon>
        <taxon>Flavobacteriia</taxon>
        <taxon>Flavobacteriales</taxon>
        <taxon>Flavobacteriaceae</taxon>
        <taxon>Gelidibacter</taxon>
    </lineage>
</organism>
<dbReference type="RefSeq" id="WP_146892659.1">
    <property type="nucleotide sequence ID" value="NZ_VORX01000003.1"/>
</dbReference>
<dbReference type="Gene3D" id="1.20.1260.10">
    <property type="match status" value="1"/>
</dbReference>
<dbReference type="Pfam" id="PF09537">
    <property type="entry name" value="DUF2383"/>
    <property type="match status" value="1"/>
</dbReference>
<feature type="domain" description="DUF2383" evidence="1">
    <location>
        <begin position="15"/>
        <end position="124"/>
    </location>
</feature>
<dbReference type="InterPro" id="IPR019052">
    <property type="entry name" value="DUF2383"/>
</dbReference>
<dbReference type="InterPro" id="IPR009078">
    <property type="entry name" value="Ferritin-like_SF"/>
</dbReference>
<dbReference type="NCBIfam" id="TIGR02284">
    <property type="entry name" value="PA2169 family four-helix-bundle protein"/>
    <property type="match status" value="1"/>
</dbReference>
<dbReference type="Proteomes" id="UP000321734">
    <property type="component" value="Unassembled WGS sequence"/>
</dbReference>
<dbReference type="SUPFAM" id="SSF47240">
    <property type="entry name" value="Ferritin-like"/>
    <property type="match status" value="1"/>
</dbReference>
<reference evidence="2 3" key="1">
    <citation type="submission" date="2019-08" db="EMBL/GenBank/DDBJ databases">
        <title>Genome sequence of Gelidibacter salicanalis IC162T.</title>
        <authorList>
            <person name="Bowman J.P."/>
        </authorList>
    </citation>
    <scope>NUCLEOTIDE SEQUENCE [LARGE SCALE GENOMIC DNA]</scope>
    <source>
        <strain evidence="2 3">IC162</strain>
    </source>
</reference>